<protein>
    <submittedName>
        <fullName evidence="6">ABC1/ AarF family protein</fullName>
    </submittedName>
</protein>
<name>K0CAE7_ALCDB</name>
<evidence type="ECO:0000256" key="1">
    <source>
        <dbReference type="ARBA" id="ARBA00009670"/>
    </source>
</evidence>
<keyword evidence="3" id="KW-0547">Nucleotide-binding</keyword>
<dbReference type="AlphaFoldDB" id="K0CAE7"/>
<dbReference type="CDD" id="cd13970">
    <property type="entry name" value="ABC1_ADCK3"/>
    <property type="match status" value="1"/>
</dbReference>
<evidence type="ECO:0000256" key="4">
    <source>
        <dbReference type="ARBA" id="ARBA00022840"/>
    </source>
</evidence>
<dbReference type="STRING" id="930169.B5T_02265"/>
<dbReference type="InterPro" id="IPR011009">
    <property type="entry name" value="Kinase-like_dom_sf"/>
</dbReference>
<dbReference type="SUPFAM" id="SSF56112">
    <property type="entry name" value="Protein kinase-like (PK-like)"/>
    <property type="match status" value="1"/>
</dbReference>
<evidence type="ECO:0000313" key="6">
    <source>
        <dbReference type="EMBL" id="AFT70539.1"/>
    </source>
</evidence>
<comment type="similarity">
    <text evidence="1">Belongs to the protein kinase superfamily. ADCK protein kinase family.</text>
</comment>
<keyword evidence="2" id="KW-0808">Transferase</keyword>
<dbReference type="KEGG" id="adi:B5T_02265"/>
<dbReference type="InterPro" id="IPR004147">
    <property type="entry name" value="ABC1_dom"/>
</dbReference>
<dbReference type="PATRIC" id="fig|930169.3.peg.2232"/>
<dbReference type="InterPro" id="IPR034646">
    <property type="entry name" value="ADCK3_dom"/>
</dbReference>
<sequence>MADFSNPLPVADAIALADLGVRENMARKTVKRVKTGSLERRFSLARAGFLAGARYATASAGTLFSAPDKREERRKAILSQRAEELVAELGELKGSVVKIGQMMALFGEHFLPEEVTTALHSLENDTAALEWPAMERHLKQQLGTVKLAELEVDPEPLGAASLGQVHRARRKKDGRELVLKVQYPGVADAIDSDMRALVRLLKLSRLVPITDQFNQWLGEVRAMLGREVDYDLEAHTTRHFREALREDPRFIVPEVFSEYSSHNILCLSYEEGLHISDPKVVALSQERRNFLGRAIMELCCREVFEWNKMQTDPNFGNYLLQIDEDGHDRIVLLDFGAIRDFDDEVLGPGREMIRGAWYHDTERLVRAMKALHFLSGDPPRRVQEDFAGLCFEAIEALQDPDRFPPPASVINEKGEYLWGESNLPSRVLNRASRNALSVHFDVPPKEFIFLLRKLLGAYTFLHVIKAQVRGDTILGPFIHMHEDDDKARVDQQLSESAKKS</sequence>
<gene>
    <name evidence="6" type="ordered locus">B5T_02265</name>
</gene>
<keyword evidence="7" id="KW-1185">Reference proteome</keyword>
<reference evidence="6 7" key="1">
    <citation type="journal article" date="2012" name="J. Bacteriol.">
        <title>Complete genome sequence of Alcanivorax dieselolei type strain B5.</title>
        <authorList>
            <person name="Lai Q."/>
            <person name="Li W."/>
            <person name="Shao Z."/>
        </authorList>
    </citation>
    <scope>NUCLEOTIDE SEQUENCE [LARGE SCALE GENOMIC DNA]</scope>
    <source>
        <strain evidence="7">DSM 16502 / CGMCC 1.3690 / B-5</strain>
    </source>
</reference>
<evidence type="ECO:0000256" key="3">
    <source>
        <dbReference type="ARBA" id="ARBA00022741"/>
    </source>
</evidence>
<evidence type="ECO:0000259" key="5">
    <source>
        <dbReference type="Pfam" id="PF03109"/>
    </source>
</evidence>
<keyword evidence="4" id="KW-0067">ATP-binding</keyword>
<proteinExistence type="inferred from homology"/>
<evidence type="ECO:0000313" key="7">
    <source>
        <dbReference type="Proteomes" id="UP000006286"/>
    </source>
</evidence>
<dbReference type="eggNOG" id="COG0661">
    <property type="taxonomic scope" value="Bacteria"/>
</dbReference>
<evidence type="ECO:0000256" key="2">
    <source>
        <dbReference type="ARBA" id="ARBA00022679"/>
    </source>
</evidence>
<dbReference type="PANTHER" id="PTHR43851">
    <property type="match status" value="1"/>
</dbReference>
<organism evidence="6 7">
    <name type="scientific">Alcanivorax dieselolei (strain DSM 16502 / CGMCC 1.3690 / MCCC 1A00001 / B-5)</name>
    <name type="common">Alloalcanivorax dieselolei</name>
    <dbReference type="NCBI Taxonomy" id="930169"/>
    <lineage>
        <taxon>Bacteria</taxon>
        <taxon>Pseudomonadati</taxon>
        <taxon>Pseudomonadota</taxon>
        <taxon>Gammaproteobacteria</taxon>
        <taxon>Oceanospirillales</taxon>
        <taxon>Alcanivoracaceae</taxon>
        <taxon>Alloalcanivorax</taxon>
    </lineage>
</organism>
<dbReference type="GO" id="GO:0006744">
    <property type="term" value="P:ubiquinone biosynthetic process"/>
    <property type="evidence" value="ECO:0007669"/>
    <property type="project" value="TreeGrafter"/>
</dbReference>
<accession>K0CAE7</accession>
<dbReference type="HOGENOM" id="CLU_006533_9_3_6"/>
<dbReference type="InterPro" id="IPR051409">
    <property type="entry name" value="Atypical_kinase_ADCK"/>
</dbReference>
<feature type="domain" description="ABC1 atypical kinase-like" evidence="5">
    <location>
        <begin position="122"/>
        <end position="366"/>
    </location>
</feature>
<dbReference type="EMBL" id="CP003466">
    <property type="protein sequence ID" value="AFT70539.1"/>
    <property type="molecule type" value="Genomic_DNA"/>
</dbReference>
<dbReference type="Proteomes" id="UP000006286">
    <property type="component" value="Chromosome"/>
</dbReference>
<dbReference type="GO" id="GO:0016740">
    <property type="term" value="F:transferase activity"/>
    <property type="evidence" value="ECO:0007669"/>
    <property type="project" value="UniProtKB-KW"/>
</dbReference>
<dbReference type="Pfam" id="PF03109">
    <property type="entry name" value="ABC1"/>
    <property type="match status" value="1"/>
</dbReference>
<dbReference type="GO" id="GO:0005524">
    <property type="term" value="F:ATP binding"/>
    <property type="evidence" value="ECO:0007669"/>
    <property type="project" value="UniProtKB-KW"/>
</dbReference>
<dbReference type="PANTHER" id="PTHR43851:SF3">
    <property type="entry name" value="COENZYME Q8"/>
    <property type="match status" value="1"/>
</dbReference>